<dbReference type="PANTHER" id="PTHR10515">
    <property type="entry name" value="THYMIDINE PHOSPHORYLASE"/>
    <property type="match status" value="1"/>
</dbReference>
<dbReference type="EMBL" id="KF900480">
    <property type="protein sequence ID" value="AIE96470.1"/>
    <property type="molecule type" value="Genomic_DNA"/>
</dbReference>
<accession>A0A075FXH6</accession>
<dbReference type="NCBIfam" id="TIGR02644">
    <property type="entry name" value="Y_phosphoryl"/>
    <property type="match status" value="1"/>
</dbReference>
<dbReference type="Gene3D" id="3.90.1170.30">
    <property type="entry name" value="Pyrimidine nucleoside phosphorylase-like, C-terminal domain"/>
    <property type="match status" value="1"/>
</dbReference>
<dbReference type="InterPro" id="IPR036320">
    <property type="entry name" value="Glycosyl_Trfase_fam3_N_dom_sf"/>
</dbReference>
<dbReference type="EC" id="2.4.2.4" evidence="6"/>
<dbReference type="GO" id="GO:0006206">
    <property type="term" value="P:pyrimidine nucleobase metabolic process"/>
    <property type="evidence" value="ECO:0007669"/>
    <property type="project" value="InterPro"/>
</dbReference>
<reference evidence="6" key="1">
    <citation type="journal article" date="2014" name="Genome Biol. Evol.">
        <title>Pangenome evidence for extensive interdomain horizontal transfer affecting lineage core and shell genes in uncultured planktonic thaumarchaeota and euryarchaeota.</title>
        <authorList>
            <person name="Deschamps P."/>
            <person name="Zivanovic Y."/>
            <person name="Moreira D."/>
            <person name="Rodriguez-Valera F."/>
            <person name="Lopez-Garcia P."/>
        </authorList>
    </citation>
    <scope>NUCLEOTIDE SEQUENCE</scope>
</reference>
<dbReference type="SUPFAM" id="SSF47648">
    <property type="entry name" value="Nucleoside phosphorylase/phosphoribosyltransferase N-terminal domain"/>
    <property type="match status" value="1"/>
</dbReference>
<dbReference type="PROSITE" id="PS00647">
    <property type="entry name" value="THYMID_PHOSPHORYLASE"/>
    <property type="match status" value="1"/>
</dbReference>
<gene>
    <name evidence="6" type="primary">deoA</name>
</gene>
<comment type="similarity">
    <text evidence="1">Belongs to the thymidine/pyrimidine-nucleoside phosphorylase family.</text>
</comment>
<dbReference type="Pfam" id="PF00591">
    <property type="entry name" value="Glycos_transf_3"/>
    <property type="match status" value="1"/>
</dbReference>
<keyword evidence="4 6" id="KW-0808">Transferase</keyword>
<dbReference type="SMART" id="SM00941">
    <property type="entry name" value="PYNP_C"/>
    <property type="match status" value="1"/>
</dbReference>
<keyword evidence="3 6" id="KW-0328">Glycosyltransferase</keyword>
<dbReference type="Gene3D" id="1.20.970.10">
    <property type="entry name" value="Transferase, Pyrimidine Nucleoside Phosphorylase, Chain C"/>
    <property type="match status" value="1"/>
</dbReference>
<dbReference type="FunFam" id="3.40.1030.10:FF:000003">
    <property type="entry name" value="Pyrimidine-nucleoside phosphorylase"/>
    <property type="match status" value="1"/>
</dbReference>
<comment type="subunit">
    <text evidence="2">Homodimer.</text>
</comment>
<dbReference type="InterPro" id="IPR000053">
    <property type="entry name" value="Thymidine/pyrmidine_PPase"/>
</dbReference>
<dbReference type="NCBIfam" id="NF004490">
    <property type="entry name" value="PRK05820.1"/>
    <property type="match status" value="1"/>
</dbReference>
<evidence type="ECO:0000256" key="3">
    <source>
        <dbReference type="ARBA" id="ARBA00022676"/>
    </source>
</evidence>
<evidence type="ECO:0000256" key="4">
    <source>
        <dbReference type="ARBA" id="ARBA00022679"/>
    </source>
</evidence>
<dbReference type="Gene3D" id="3.40.1030.10">
    <property type="entry name" value="Nucleoside phosphorylase/phosphoribosyltransferase catalytic domain"/>
    <property type="match status" value="1"/>
</dbReference>
<dbReference type="Pfam" id="PF07831">
    <property type="entry name" value="PYNP_C"/>
    <property type="match status" value="1"/>
</dbReference>
<dbReference type="InterPro" id="IPR013102">
    <property type="entry name" value="PYNP_C"/>
</dbReference>
<evidence type="ECO:0000313" key="6">
    <source>
        <dbReference type="EMBL" id="AIE96470.1"/>
    </source>
</evidence>
<organism evidence="6">
    <name type="scientific">uncultured marine group II/III euryarchaeote AD1000_80_C01</name>
    <dbReference type="NCBI Taxonomy" id="1457813"/>
    <lineage>
        <taxon>Archaea</taxon>
        <taxon>Methanobacteriati</taxon>
        <taxon>Methanobacteriota</taxon>
        <taxon>environmental samples</taxon>
    </lineage>
</organism>
<evidence type="ECO:0000259" key="5">
    <source>
        <dbReference type="SMART" id="SM00941"/>
    </source>
</evidence>
<dbReference type="PIRSF" id="PIRSF000478">
    <property type="entry name" value="TP_PyNP"/>
    <property type="match status" value="1"/>
</dbReference>
<dbReference type="PANTHER" id="PTHR10515:SF0">
    <property type="entry name" value="THYMIDINE PHOSPHORYLASE"/>
    <property type="match status" value="1"/>
</dbReference>
<evidence type="ECO:0000256" key="2">
    <source>
        <dbReference type="ARBA" id="ARBA00011738"/>
    </source>
</evidence>
<dbReference type="InterPro" id="IPR017872">
    <property type="entry name" value="Pyrmidine_PPase_CS"/>
</dbReference>
<evidence type="ECO:0000256" key="1">
    <source>
        <dbReference type="ARBA" id="ARBA00006915"/>
    </source>
</evidence>
<dbReference type="GO" id="GO:0009032">
    <property type="term" value="F:thymidine phosphorylase activity"/>
    <property type="evidence" value="ECO:0007669"/>
    <property type="project" value="UniProtKB-EC"/>
</dbReference>
<dbReference type="GO" id="GO:0006213">
    <property type="term" value="P:pyrimidine nucleoside metabolic process"/>
    <property type="evidence" value="ECO:0007669"/>
    <property type="project" value="InterPro"/>
</dbReference>
<name>A0A075FXH6_9EURY</name>
<dbReference type="InterPro" id="IPR018090">
    <property type="entry name" value="Pyrmidine_PPas_bac/euk"/>
</dbReference>
<proteinExistence type="inferred from homology"/>
<dbReference type="AlphaFoldDB" id="A0A075FXH6"/>
<dbReference type="SUPFAM" id="SSF52418">
    <property type="entry name" value="Nucleoside phosphorylase/phosphoribosyltransferase catalytic domain"/>
    <property type="match status" value="1"/>
</dbReference>
<feature type="domain" description="Pyrimidine nucleoside phosphorylase C-terminal" evidence="5">
    <location>
        <begin position="337"/>
        <end position="410"/>
    </location>
</feature>
<protein>
    <submittedName>
        <fullName evidence="6">Thymidine phosphorylase (DeoA)</fullName>
        <ecNumber evidence="6">2.4.2.4</ecNumber>
    </submittedName>
</protein>
<dbReference type="SUPFAM" id="SSF54680">
    <property type="entry name" value="Pyrimidine nucleoside phosphorylase C-terminal domain"/>
    <property type="match status" value="1"/>
</dbReference>
<dbReference type="GO" id="GO:0004645">
    <property type="term" value="F:1,4-alpha-oligoglucan phosphorylase activity"/>
    <property type="evidence" value="ECO:0007669"/>
    <property type="project" value="InterPro"/>
</dbReference>
<sequence length="424" mass="44899">MTSEIQQAVDGIVDGSLSDKQVEDWLRTVFENGLSDSQTVELTHAMVHSGIVLGWPKEWSHLVVDKHSTGGVGDKVSLPLAPAVAACGGKVPMISGRGLGHTGGTLDKLESMPGYKVSRSNDELRAQIEKIGCAIVGQTSDIAPADKRMYAIRDVTGLIASVPLVTGSILSKKAAAGLSALVMDIKVGKAAFMKNEADARELAASMTSTGEGLGMKTTVTLTEMNTPIGFAIGNSLEVLESIETLRGNGPADLEELVCVQGGIMLTAAGISNDCDEGAHMIHDSLHDGSAMKKFIDMCVNQGVNKDIFASENTILQALGLLNTALKTTEICATEAGHVCDIDALTLAKISSDLGAGRKHIDDQLDMQVGMIIDTHIGSPIESGESLVTIYHREDLTNQQKEKLRQAFVLSDKPTQPTSRIIDIL</sequence>
<dbReference type="InterPro" id="IPR000312">
    <property type="entry name" value="Glycosyl_Trfase_fam3"/>
</dbReference>
<dbReference type="InterPro" id="IPR035902">
    <property type="entry name" value="Nuc_phospho_transferase"/>
</dbReference>
<dbReference type="GO" id="GO:0005829">
    <property type="term" value="C:cytosol"/>
    <property type="evidence" value="ECO:0007669"/>
    <property type="project" value="TreeGrafter"/>
</dbReference>
<dbReference type="InterPro" id="IPR036566">
    <property type="entry name" value="PYNP-like_C_sf"/>
</dbReference>